<evidence type="ECO:0000313" key="2">
    <source>
        <dbReference type="Proteomes" id="UP000323274"/>
    </source>
</evidence>
<evidence type="ECO:0000313" key="1">
    <source>
        <dbReference type="EMBL" id="GDZ82939.1"/>
    </source>
</evidence>
<dbReference type="EMBL" id="BJJW01000002">
    <property type="protein sequence ID" value="GDZ82939.1"/>
    <property type="molecule type" value="Genomic_DNA"/>
</dbReference>
<reference evidence="1 2" key="1">
    <citation type="submission" date="2019-04" db="EMBL/GenBank/DDBJ databases">
        <title>A pseudo-fructophilic Leuconostoc citreum strain F192-5 isolated from peel of satsuma mandarin: the first report for isolation and characterization of strain-dependent fructophilic-like characteristics.</title>
        <authorList>
            <person name="Maeno S."/>
            <person name="Tanizawa Y."/>
            <person name="Kajikawa A."/>
            <person name="Kanesaki Y."/>
            <person name="Kubota E."/>
            <person name="Arita M."/>
            <person name="Leon D."/>
            <person name="Endo A."/>
        </authorList>
    </citation>
    <scope>NUCLEOTIDE SEQUENCE [LARGE SCALE GENOMIC DNA]</scope>
    <source>
        <strain evidence="1 2">F192-5</strain>
    </source>
</reference>
<dbReference type="Pfam" id="PF09911">
    <property type="entry name" value="DUF2140"/>
    <property type="match status" value="1"/>
</dbReference>
<gene>
    <name evidence="1" type="ORF">LCIT_01810</name>
</gene>
<protein>
    <submittedName>
        <fullName evidence="1">Uncharacterized protein</fullName>
    </submittedName>
</protein>
<proteinExistence type="predicted"/>
<comment type="caution">
    <text evidence="1">The sequence shown here is derived from an EMBL/GenBank/DDBJ whole genome shotgun (WGS) entry which is preliminary data.</text>
</comment>
<dbReference type="Proteomes" id="UP000323274">
    <property type="component" value="Unassembled WGS sequence"/>
</dbReference>
<sequence>MANQTLTRGSQPRQKKSPWFWAFWTLLGIIIITLLGSGFVATQAVKVTDSQSKIASTDATFDVTLNKKQVNALVAYYLNDSRTSNYQFRVEDNIMMYGSSKFLGQTFKIGMILSPEVTKNGNIILTAKKMAIGNLPLPISTVMSYVKTNYHAPKFVTINPSKQQIFVDMTKLPVVKGMSFRAKIIDLKTDQFVFQGGLVHDQK</sequence>
<dbReference type="GeneID" id="61102061"/>
<dbReference type="RefSeq" id="WP_004900585.1">
    <property type="nucleotide sequence ID" value="NZ_BJJW01000002.1"/>
</dbReference>
<name>A0A5A5TY14_LEUCI</name>
<accession>A0A5A5TY14</accession>
<dbReference type="AlphaFoldDB" id="A0A5A5TY14"/>
<dbReference type="InterPro" id="IPR018672">
    <property type="entry name" value="DUF2140"/>
</dbReference>
<organism evidence="1 2">
    <name type="scientific">Leuconostoc citreum</name>
    <dbReference type="NCBI Taxonomy" id="33964"/>
    <lineage>
        <taxon>Bacteria</taxon>
        <taxon>Bacillati</taxon>
        <taxon>Bacillota</taxon>
        <taxon>Bacilli</taxon>
        <taxon>Lactobacillales</taxon>
        <taxon>Lactobacillaceae</taxon>
        <taxon>Leuconostoc</taxon>
    </lineage>
</organism>